<accession>A0A5J4T3Y0</accession>
<organism evidence="1 2">
    <name type="scientific">Streblomastix strix</name>
    <dbReference type="NCBI Taxonomy" id="222440"/>
    <lineage>
        <taxon>Eukaryota</taxon>
        <taxon>Metamonada</taxon>
        <taxon>Preaxostyla</taxon>
        <taxon>Oxymonadida</taxon>
        <taxon>Streblomastigidae</taxon>
        <taxon>Streblomastix</taxon>
    </lineage>
</organism>
<evidence type="ECO:0000313" key="2">
    <source>
        <dbReference type="Proteomes" id="UP000324800"/>
    </source>
</evidence>
<protein>
    <submittedName>
        <fullName evidence="1">Uncharacterized protein</fullName>
    </submittedName>
</protein>
<dbReference type="AlphaFoldDB" id="A0A5J4T3Y0"/>
<dbReference type="InterPro" id="IPR027267">
    <property type="entry name" value="AH/BAR_dom_sf"/>
</dbReference>
<dbReference type="EMBL" id="SNRW01038623">
    <property type="protein sequence ID" value="KAA6353166.1"/>
    <property type="molecule type" value="Genomic_DNA"/>
</dbReference>
<gene>
    <name evidence="1" type="ORF">EZS28_051307</name>
</gene>
<proteinExistence type="predicted"/>
<dbReference type="SUPFAM" id="SSF103657">
    <property type="entry name" value="BAR/IMD domain-like"/>
    <property type="match status" value="1"/>
</dbReference>
<dbReference type="Proteomes" id="UP000324800">
    <property type="component" value="Unassembled WGS sequence"/>
</dbReference>
<sequence length="67" mass="7834">MHMFVMSIVVIIYCTPKLIQHTIQISKNMTSIEAAYAKTLKKIGKKYNNPFDRGSILENWKEMMLLE</sequence>
<evidence type="ECO:0000313" key="1">
    <source>
        <dbReference type="EMBL" id="KAA6353166.1"/>
    </source>
</evidence>
<comment type="caution">
    <text evidence="1">The sequence shown here is derived from an EMBL/GenBank/DDBJ whole genome shotgun (WGS) entry which is preliminary data.</text>
</comment>
<reference evidence="1 2" key="1">
    <citation type="submission" date="2019-03" db="EMBL/GenBank/DDBJ databases">
        <title>Single cell metagenomics reveals metabolic interactions within the superorganism composed of flagellate Streblomastix strix and complex community of Bacteroidetes bacteria on its surface.</title>
        <authorList>
            <person name="Treitli S.C."/>
            <person name="Kolisko M."/>
            <person name="Husnik F."/>
            <person name="Keeling P."/>
            <person name="Hampl V."/>
        </authorList>
    </citation>
    <scope>NUCLEOTIDE SEQUENCE [LARGE SCALE GENOMIC DNA]</scope>
    <source>
        <strain evidence="1">ST1C</strain>
    </source>
</reference>
<name>A0A5J4T3Y0_9EUKA</name>